<keyword evidence="5 7" id="KW-0408">Iron</keyword>
<comment type="caution">
    <text evidence="9">The sequence shown here is derived from an EMBL/GenBank/DDBJ whole genome shotgun (WGS) entry which is preliminary data.</text>
</comment>
<dbReference type="InterPro" id="IPR005123">
    <property type="entry name" value="Oxoglu/Fe-dep_dioxygenase_dom"/>
</dbReference>
<dbReference type="InterPro" id="IPR027443">
    <property type="entry name" value="IPNS-like_sf"/>
</dbReference>
<evidence type="ECO:0000256" key="6">
    <source>
        <dbReference type="ARBA" id="ARBA00057022"/>
    </source>
</evidence>
<dbReference type="AlphaFoldDB" id="A0AA87ZJJ1"/>
<protein>
    <recommendedName>
        <fullName evidence="8">Fe2OG dioxygenase domain-containing protein</fullName>
    </recommendedName>
</protein>
<keyword evidence="4 7" id="KW-0560">Oxidoreductase</keyword>
<evidence type="ECO:0000256" key="5">
    <source>
        <dbReference type="ARBA" id="ARBA00023004"/>
    </source>
</evidence>
<dbReference type="Proteomes" id="UP001187192">
    <property type="component" value="Unassembled WGS sequence"/>
</dbReference>
<dbReference type="Gramene" id="FCD_00003300-RA">
    <property type="protein sequence ID" value="FCD_00003300-RA:cds"/>
    <property type="gene ID" value="FCD_00003300"/>
</dbReference>
<evidence type="ECO:0000256" key="3">
    <source>
        <dbReference type="ARBA" id="ARBA00022964"/>
    </source>
</evidence>
<evidence type="ECO:0000256" key="1">
    <source>
        <dbReference type="ARBA" id="ARBA00008056"/>
    </source>
</evidence>
<comment type="function">
    <text evidence="6">Probable 2-oxoglutarate-dependent dioxygenase that may be involved in glucosinolates biosynthesis. May play a role in the production of aliphatic glucosinolates.</text>
</comment>
<dbReference type="SUPFAM" id="SSF51197">
    <property type="entry name" value="Clavaminate synthase-like"/>
    <property type="match status" value="1"/>
</dbReference>
<dbReference type="GO" id="GO:0051213">
    <property type="term" value="F:dioxygenase activity"/>
    <property type="evidence" value="ECO:0007669"/>
    <property type="project" value="UniProtKB-KW"/>
</dbReference>
<organism evidence="9 10">
    <name type="scientific">Ficus carica</name>
    <name type="common">Common fig</name>
    <dbReference type="NCBI Taxonomy" id="3494"/>
    <lineage>
        <taxon>Eukaryota</taxon>
        <taxon>Viridiplantae</taxon>
        <taxon>Streptophyta</taxon>
        <taxon>Embryophyta</taxon>
        <taxon>Tracheophyta</taxon>
        <taxon>Spermatophyta</taxon>
        <taxon>Magnoliopsida</taxon>
        <taxon>eudicotyledons</taxon>
        <taxon>Gunneridae</taxon>
        <taxon>Pentapetalae</taxon>
        <taxon>rosids</taxon>
        <taxon>fabids</taxon>
        <taxon>Rosales</taxon>
        <taxon>Moraceae</taxon>
        <taxon>Ficeae</taxon>
        <taxon>Ficus</taxon>
    </lineage>
</organism>
<dbReference type="InterPro" id="IPR026992">
    <property type="entry name" value="DIOX_N"/>
</dbReference>
<dbReference type="PROSITE" id="PS51471">
    <property type="entry name" value="FE2OG_OXY"/>
    <property type="match status" value="1"/>
</dbReference>
<dbReference type="Pfam" id="PF14226">
    <property type="entry name" value="DIOX_N"/>
    <property type="match status" value="1"/>
</dbReference>
<feature type="domain" description="Fe2OG dioxygenase" evidence="8">
    <location>
        <begin position="165"/>
        <end position="266"/>
    </location>
</feature>
<evidence type="ECO:0000256" key="7">
    <source>
        <dbReference type="RuleBase" id="RU003682"/>
    </source>
</evidence>
<dbReference type="EMBL" id="BTGU01000006">
    <property type="protein sequence ID" value="GMN37308.1"/>
    <property type="molecule type" value="Genomic_DNA"/>
</dbReference>
<evidence type="ECO:0000313" key="9">
    <source>
        <dbReference type="EMBL" id="GMN37308.1"/>
    </source>
</evidence>
<accession>A0AA87ZJJ1</accession>
<name>A0AA87ZJJ1_FICCA</name>
<evidence type="ECO:0000259" key="8">
    <source>
        <dbReference type="PROSITE" id="PS51471"/>
    </source>
</evidence>
<dbReference type="InterPro" id="IPR050231">
    <property type="entry name" value="Iron_ascorbate_oxido_reductase"/>
</dbReference>
<dbReference type="Gene3D" id="2.60.120.330">
    <property type="entry name" value="B-lactam Antibiotic, Isopenicillin N Synthase, Chain"/>
    <property type="match status" value="1"/>
</dbReference>
<keyword evidence="2 7" id="KW-0479">Metal-binding</keyword>
<evidence type="ECO:0000313" key="10">
    <source>
        <dbReference type="Proteomes" id="UP001187192"/>
    </source>
</evidence>
<dbReference type="GO" id="GO:0046872">
    <property type="term" value="F:metal ion binding"/>
    <property type="evidence" value="ECO:0007669"/>
    <property type="project" value="UniProtKB-KW"/>
</dbReference>
<proteinExistence type="inferred from homology"/>
<dbReference type="Pfam" id="PF03171">
    <property type="entry name" value="2OG-FeII_Oxy"/>
    <property type="match status" value="1"/>
</dbReference>
<dbReference type="PANTHER" id="PTHR47990">
    <property type="entry name" value="2-OXOGLUTARATE (2OG) AND FE(II)-DEPENDENT OXYGENASE SUPERFAMILY PROTEIN-RELATED"/>
    <property type="match status" value="1"/>
</dbReference>
<reference evidence="9" key="1">
    <citation type="submission" date="2023-07" db="EMBL/GenBank/DDBJ databases">
        <title>draft genome sequence of fig (Ficus carica).</title>
        <authorList>
            <person name="Takahashi T."/>
            <person name="Nishimura K."/>
        </authorList>
    </citation>
    <scope>NUCLEOTIDE SEQUENCE</scope>
</reference>
<dbReference type="FunFam" id="2.60.120.330:FF:000022">
    <property type="entry name" value="Probable 2-oxoglutarate-dependent dioxygenase AOP1.2"/>
    <property type="match status" value="1"/>
</dbReference>
<comment type="similarity">
    <text evidence="1 7">Belongs to the iron/ascorbate-dependent oxidoreductase family.</text>
</comment>
<sequence length="316" mass="36504">MDSNTEHKIPVICLSEENFKPGSDSWVLASKQVRHGLEEYGCFEIVYDEFPLQLHNSIFGAAKDLLDLPEETKKRKSSKRPGSLGYVPQRPITPLYESIGIDSPNILEEAEHFSNVMWPEGNDTFRETVHSFSKRLVELYEMTIRMVFENYGVDMKVFNPLMESTFYILRFFRYRTRQPNESNVGLDSHTDVNFISILHQHEVEGLQIKTKDHQWIDVKPSPSSFIVLAGDGLMVWGNDRVRACEHRAIIKENKVRYCIGLFTIMKGLVHVPEELLDDDHPLRYKPFDNFGYMRFFISGEAKKCTVPAIKAFCGID</sequence>
<evidence type="ECO:0000256" key="4">
    <source>
        <dbReference type="ARBA" id="ARBA00023002"/>
    </source>
</evidence>
<gene>
    <name evidence="9" type="ORF">TIFTF001_006702</name>
</gene>
<evidence type="ECO:0000256" key="2">
    <source>
        <dbReference type="ARBA" id="ARBA00022723"/>
    </source>
</evidence>
<keyword evidence="10" id="KW-1185">Reference proteome</keyword>
<keyword evidence="3" id="KW-0223">Dioxygenase</keyword>
<dbReference type="InterPro" id="IPR044861">
    <property type="entry name" value="IPNS-like_FE2OG_OXY"/>
</dbReference>